<evidence type="ECO:0000256" key="4">
    <source>
        <dbReference type="ARBA" id="ARBA00034103"/>
    </source>
</evidence>
<evidence type="ECO:0000259" key="5">
    <source>
        <dbReference type="Pfam" id="PF02750"/>
    </source>
</evidence>
<dbReference type="InterPro" id="IPR016185">
    <property type="entry name" value="PreATP-grasp_dom_sf"/>
</dbReference>
<dbReference type="EMBL" id="JAOPGA020000288">
    <property type="protein sequence ID" value="KAL0478007.1"/>
    <property type="molecule type" value="Genomic_DNA"/>
</dbReference>
<dbReference type="SUPFAM" id="SSF52440">
    <property type="entry name" value="PreATP-grasp domain"/>
    <property type="match status" value="1"/>
</dbReference>
<dbReference type="FunFam" id="3.30.470.20:FF:000059">
    <property type="entry name" value="Synapsin-3"/>
    <property type="match status" value="1"/>
</dbReference>
<dbReference type="Gene3D" id="3.40.50.20">
    <property type="match status" value="1"/>
</dbReference>
<proteinExistence type="inferred from homology"/>
<organism evidence="6 7">
    <name type="scientific">Acrasis kona</name>
    <dbReference type="NCBI Taxonomy" id="1008807"/>
    <lineage>
        <taxon>Eukaryota</taxon>
        <taxon>Discoba</taxon>
        <taxon>Heterolobosea</taxon>
        <taxon>Tetramitia</taxon>
        <taxon>Eutetramitia</taxon>
        <taxon>Acrasidae</taxon>
        <taxon>Acrasis</taxon>
    </lineage>
</organism>
<protein>
    <submittedName>
        <fullName evidence="6">Synapsin</fullName>
    </submittedName>
</protein>
<dbReference type="Gene3D" id="3.30.1490.20">
    <property type="entry name" value="ATP-grasp fold, A domain"/>
    <property type="match status" value="1"/>
</dbReference>
<dbReference type="InterPro" id="IPR020898">
    <property type="entry name" value="Synapsin_ATP-bd_dom"/>
</dbReference>
<feature type="domain" description="Synapsin ATP-binding" evidence="5">
    <location>
        <begin position="127"/>
        <end position="328"/>
    </location>
</feature>
<dbReference type="Gene3D" id="3.30.470.20">
    <property type="entry name" value="ATP-grasp fold, B domain"/>
    <property type="match status" value="1"/>
</dbReference>
<dbReference type="Proteomes" id="UP001431209">
    <property type="component" value="Unassembled WGS sequence"/>
</dbReference>
<dbReference type="AlphaFoldDB" id="A0AAW2YL85"/>
<accession>A0AAW2YL85</accession>
<keyword evidence="7" id="KW-1185">Reference proteome</keyword>
<evidence type="ECO:0000256" key="1">
    <source>
        <dbReference type="ARBA" id="ARBA00008243"/>
    </source>
</evidence>
<dbReference type="PANTHER" id="PTHR10841">
    <property type="entry name" value="SYNAPSIN"/>
    <property type="match status" value="1"/>
</dbReference>
<comment type="subcellular location">
    <subcellularLocation>
        <location evidence="4">Synapse</location>
    </subcellularLocation>
</comment>
<dbReference type="InterPro" id="IPR001359">
    <property type="entry name" value="Synapsin"/>
</dbReference>
<evidence type="ECO:0000256" key="2">
    <source>
        <dbReference type="ARBA" id="ARBA00022553"/>
    </source>
</evidence>
<name>A0AAW2YL85_9EUKA</name>
<dbReference type="SUPFAM" id="SSF56059">
    <property type="entry name" value="Glutathione synthetase ATP-binding domain-like"/>
    <property type="match status" value="1"/>
</dbReference>
<comment type="similarity">
    <text evidence="1">Belongs to the synapsin family.</text>
</comment>
<dbReference type="PRINTS" id="PR01368">
    <property type="entry name" value="SYNAPSIN"/>
</dbReference>
<keyword evidence="2" id="KW-0597">Phosphoprotein</keyword>
<dbReference type="GO" id="GO:0005524">
    <property type="term" value="F:ATP binding"/>
    <property type="evidence" value="ECO:0007669"/>
    <property type="project" value="InterPro"/>
</dbReference>
<keyword evidence="3" id="KW-0770">Synapse</keyword>
<evidence type="ECO:0000313" key="7">
    <source>
        <dbReference type="Proteomes" id="UP001431209"/>
    </source>
</evidence>
<gene>
    <name evidence="6" type="ORF">AKO1_005376</name>
</gene>
<comment type="caution">
    <text evidence="6">The sequence shown here is derived from an EMBL/GenBank/DDBJ whole genome shotgun (WGS) entry which is preliminary data.</text>
</comment>
<evidence type="ECO:0000256" key="3">
    <source>
        <dbReference type="ARBA" id="ARBA00023018"/>
    </source>
</evidence>
<dbReference type="InterPro" id="IPR013815">
    <property type="entry name" value="ATP_grasp_subdomain_1"/>
</dbReference>
<reference evidence="6 7" key="1">
    <citation type="submission" date="2024-03" db="EMBL/GenBank/DDBJ databases">
        <title>The Acrasis kona genome and developmental transcriptomes reveal deep origins of eukaryotic multicellular pathways.</title>
        <authorList>
            <person name="Sheikh S."/>
            <person name="Fu C.-J."/>
            <person name="Brown M.W."/>
            <person name="Baldauf S.L."/>
        </authorList>
    </citation>
    <scope>NUCLEOTIDE SEQUENCE [LARGE SCALE GENOMIC DNA]</scope>
    <source>
        <strain evidence="6 7">ATCC MYA-3509</strain>
    </source>
</reference>
<dbReference type="PANTHER" id="PTHR10841:SF17">
    <property type="entry name" value="SYNAPSIN"/>
    <property type="match status" value="1"/>
</dbReference>
<dbReference type="Pfam" id="PF02750">
    <property type="entry name" value="Synapsin_C"/>
    <property type="match status" value="1"/>
</dbReference>
<evidence type="ECO:0000313" key="6">
    <source>
        <dbReference type="EMBL" id="KAL0478007.1"/>
    </source>
</evidence>
<sequence length="334" mass="37791">MNERNVVVMDGNVNHDWVGMFKGKTLRDGSTIRVVQGSWMETAITYYSEVRQTRSTSGEDSKLYKKFDCNLLMAPMNESQGKVKRPSTLVVQPDFVIARNQVRSLSRESDKRSVLYGLMCSGVPAINSLHSIYMNLERPVVYAALAEIERRVGHEAFPLISFNYYSGYKQMMISPDFPAVLKVSHAHRGMGKMKLDNQQQFHDISTIVALDDQYSTIEPFIDSVYGIRVQKIGGNYAVYRKDFTGSGWKSQFGGSSLKEIPLEDKYKLWADECSKLFGGLDILAVDALHGKDGKDYIIELNDTAIGLTPGYWELQTKLIVDIAIERMNDIYCDK</sequence>